<protein>
    <submittedName>
        <fullName evidence="1">Uncharacterized protein</fullName>
    </submittedName>
</protein>
<comment type="caution">
    <text evidence="1">The sequence shown here is derived from an EMBL/GenBank/DDBJ whole genome shotgun (WGS) entry which is preliminary data.</text>
</comment>
<evidence type="ECO:0000313" key="2">
    <source>
        <dbReference type="Proteomes" id="UP001314170"/>
    </source>
</evidence>
<reference evidence="1 2" key="1">
    <citation type="submission" date="2024-01" db="EMBL/GenBank/DDBJ databases">
        <authorList>
            <person name="Waweru B."/>
        </authorList>
    </citation>
    <scope>NUCLEOTIDE SEQUENCE [LARGE SCALE GENOMIC DNA]</scope>
</reference>
<dbReference type="EMBL" id="CAWUPB010001184">
    <property type="protein sequence ID" value="CAK7350681.1"/>
    <property type="molecule type" value="Genomic_DNA"/>
</dbReference>
<sequence length="88" mass="10162">MRKDSGPTECVSDVIARLLKEYSDVESDMVERLHQAIEEDESYKKLASLVRKGIVRRYWLDNDLLYAKEGRIFVLNGKSAKIIDVKDT</sequence>
<proteinExistence type="predicted"/>
<accession>A0AAV1SGU9</accession>
<keyword evidence="2" id="KW-1185">Reference proteome</keyword>
<name>A0AAV1SGU9_9ROSI</name>
<evidence type="ECO:0000313" key="1">
    <source>
        <dbReference type="EMBL" id="CAK7350681.1"/>
    </source>
</evidence>
<dbReference type="AlphaFoldDB" id="A0AAV1SGU9"/>
<organism evidence="1 2">
    <name type="scientific">Dovyalis caffra</name>
    <dbReference type="NCBI Taxonomy" id="77055"/>
    <lineage>
        <taxon>Eukaryota</taxon>
        <taxon>Viridiplantae</taxon>
        <taxon>Streptophyta</taxon>
        <taxon>Embryophyta</taxon>
        <taxon>Tracheophyta</taxon>
        <taxon>Spermatophyta</taxon>
        <taxon>Magnoliopsida</taxon>
        <taxon>eudicotyledons</taxon>
        <taxon>Gunneridae</taxon>
        <taxon>Pentapetalae</taxon>
        <taxon>rosids</taxon>
        <taxon>fabids</taxon>
        <taxon>Malpighiales</taxon>
        <taxon>Salicaceae</taxon>
        <taxon>Flacourtieae</taxon>
        <taxon>Dovyalis</taxon>
    </lineage>
</organism>
<dbReference type="Proteomes" id="UP001314170">
    <property type="component" value="Unassembled WGS sequence"/>
</dbReference>
<gene>
    <name evidence="1" type="ORF">DCAF_LOCUS23423</name>
</gene>